<protein>
    <recommendedName>
        <fullName evidence="3">SprT-like domain-containing protein</fullName>
    </recommendedName>
</protein>
<dbReference type="AlphaFoldDB" id="A0A955L4E6"/>
<accession>A0A955L4E6</accession>
<proteinExistence type="predicted"/>
<dbReference type="EMBL" id="JAGQLG010000140">
    <property type="protein sequence ID" value="MCA9382456.1"/>
    <property type="molecule type" value="Genomic_DNA"/>
</dbReference>
<reference evidence="1" key="1">
    <citation type="submission" date="2020-04" db="EMBL/GenBank/DDBJ databases">
        <authorList>
            <person name="Zhang T."/>
        </authorList>
    </citation>
    <scope>NUCLEOTIDE SEQUENCE</scope>
    <source>
        <strain evidence="1">HKST-UBA10</strain>
    </source>
</reference>
<dbReference type="Proteomes" id="UP000782843">
    <property type="component" value="Unassembled WGS sequence"/>
</dbReference>
<reference evidence="1" key="2">
    <citation type="journal article" date="2021" name="Microbiome">
        <title>Successional dynamics and alternative stable states in a saline activated sludge microbial community over 9 years.</title>
        <authorList>
            <person name="Wang Y."/>
            <person name="Ye J."/>
            <person name="Ju F."/>
            <person name="Liu L."/>
            <person name="Boyd J.A."/>
            <person name="Deng Y."/>
            <person name="Parks D.H."/>
            <person name="Jiang X."/>
            <person name="Yin X."/>
            <person name="Woodcroft B.J."/>
            <person name="Tyson G.W."/>
            <person name="Hugenholtz P."/>
            <person name="Polz M.F."/>
            <person name="Zhang T."/>
        </authorList>
    </citation>
    <scope>NUCLEOTIDE SEQUENCE</scope>
    <source>
        <strain evidence="1">HKST-UBA10</strain>
    </source>
</reference>
<comment type="caution">
    <text evidence="1">The sequence shown here is derived from an EMBL/GenBank/DDBJ whole genome shotgun (WGS) entry which is preliminary data.</text>
</comment>
<evidence type="ECO:0000313" key="1">
    <source>
        <dbReference type="EMBL" id="MCA9382456.1"/>
    </source>
</evidence>
<gene>
    <name evidence="1" type="ORF">KC660_03560</name>
</gene>
<organism evidence="1 2">
    <name type="scientific">Candidatus Dojkabacteria bacterium</name>
    <dbReference type="NCBI Taxonomy" id="2099670"/>
    <lineage>
        <taxon>Bacteria</taxon>
        <taxon>Candidatus Dojkabacteria</taxon>
    </lineage>
</organism>
<evidence type="ECO:0000313" key="2">
    <source>
        <dbReference type="Proteomes" id="UP000782843"/>
    </source>
</evidence>
<evidence type="ECO:0008006" key="3">
    <source>
        <dbReference type="Google" id="ProtNLM"/>
    </source>
</evidence>
<name>A0A955L4E6_9BACT</name>
<sequence length="154" mass="18020">MRDNLWLESRLDSIWSDYFADVEKANVVKIKFGKKARQQLGSIKWVDEKGHGLKIRVPLFKKVNRRIKPDKAISQITITSYFKDESVPDYVIDSTIAHELCHYAHGFSSPLQQRYDHPHKGNVVGKELRKRGLGEMEKDSKIWLKENWRNIVIS</sequence>